<dbReference type="SUPFAM" id="SSF55729">
    <property type="entry name" value="Acyl-CoA N-acyltransferases (Nat)"/>
    <property type="match status" value="1"/>
</dbReference>
<reference evidence="4 5" key="1">
    <citation type="submission" date="2014-04" db="EMBL/GenBank/DDBJ databases">
        <authorList>
            <consortium name="DOE Joint Genome Institute"/>
            <person name="Kuo A."/>
            <person name="Zuccaro A."/>
            <person name="Kohler A."/>
            <person name="Nagy L.G."/>
            <person name="Floudas D."/>
            <person name="Copeland A."/>
            <person name="Barry K.W."/>
            <person name="Cichocki N."/>
            <person name="Veneault-Fourrey C."/>
            <person name="LaButti K."/>
            <person name="Lindquist E.A."/>
            <person name="Lipzen A."/>
            <person name="Lundell T."/>
            <person name="Morin E."/>
            <person name="Murat C."/>
            <person name="Sun H."/>
            <person name="Tunlid A."/>
            <person name="Henrissat B."/>
            <person name="Grigoriev I.V."/>
            <person name="Hibbett D.S."/>
            <person name="Martin F."/>
            <person name="Nordberg H.P."/>
            <person name="Cantor M.N."/>
            <person name="Hua S.X."/>
        </authorList>
    </citation>
    <scope>NUCLEOTIDE SEQUENCE [LARGE SCALE GENOMIC DNA]</scope>
    <source>
        <strain evidence="4 5">MAFF 305830</strain>
    </source>
</reference>
<dbReference type="Gene3D" id="3.40.630.30">
    <property type="match status" value="1"/>
</dbReference>
<dbReference type="Pfam" id="PF00583">
    <property type="entry name" value="Acetyltransf_1"/>
    <property type="match status" value="1"/>
</dbReference>
<dbReference type="Proteomes" id="UP000054097">
    <property type="component" value="Unassembled WGS sequence"/>
</dbReference>
<dbReference type="OrthoDB" id="424551at2759"/>
<evidence type="ECO:0000256" key="1">
    <source>
        <dbReference type="ARBA" id="ARBA00022679"/>
    </source>
</evidence>
<keyword evidence="2" id="KW-0012">Acyltransferase</keyword>
<protein>
    <recommendedName>
        <fullName evidence="3">N-acetyltransferase domain-containing protein</fullName>
    </recommendedName>
</protein>
<evidence type="ECO:0000259" key="3">
    <source>
        <dbReference type="PROSITE" id="PS51186"/>
    </source>
</evidence>
<dbReference type="AlphaFoldDB" id="A0A0C3AHC5"/>
<dbReference type="InterPro" id="IPR016181">
    <property type="entry name" value="Acyl_CoA_acyltransferase"/>
</dbReference>
<evidence type="ECO:0000313" key="5">
    <source>
        <dbReference type="Proteomes" id="UP000054097"/>
    </source>
</evidence>
<organism evidence="4 5">
    <name type="scientific">Serendipita vermifera MAFF 305830</name>
    <dbReference type="NCBI Taxonomy" id="933852"/>
    <lineage>
        <taxon>Eukaryota</taxon>
        <taxon>Fungi</taxon>
        <taxon>Dikarya</taxon>
        <taxon>Basidiomycota</taxon>
        <taxon>Agaricomycotina</taxon>
        <taxon>Agaricomycetes</taxon>
        <taxon>Sebacinales</taxon>
        <taxon>Serendipitaceae</taxon>
        <taxon>Serendipita</taxon>
    </lineage>
</organism>
<dbReference type="PROSITE" id="PS51186">
    <property type="entry name" value="GNAT"/>
    <property type="match status" value="1"/>
</dbReference>
<reference evidence="5" key="2">
    <citation type="submission" date="2015-01" db="EMBL/GenBank/DDBJ databases">
        <title>Evolutionary Origins and Diversification of the Mycorrhizal Mutualists.</title>
        <authorList>
            <consortium name="DOE Joint Genome Institute"/>
            <consortium name="Mycorrhizal Genomics Consortium"/>
            <person name="Kohler A."/>
            <person name="Kuo A."/>
            <person name="Nagy L.G."/>
            <person name="Floudas D."/>
            <person name="Copeland A."/>
            <person name="Barry K.W."/>
            <person name="Cichocki N."/>
            <person name="Veneault-Fourrey C."/>
            <person name="LaButti K."/>
            <person name="Lindquist E.A."/>
            <person name="Lipzen A."/>
            <person name="Lundell T."/>
            <person name="Morin E."/>
            <person name="Murat C."/>
            <person name="Riley R."/>
            <person name="Ohm R."/>
            <person name="Sun H."/>
            <person name="Tunlid A."/>
            <person name="Henrissat B."/>
            <person name="Grigoriev I.V."/>
            <person name="Hibbett D.S."/>
            <person name="Martin F."/>
        </authorList>
    </citation>
    <scope>NUCLEOTIDE SEQUENCE [LARGE SCALE GENOMIC DNA]</scope>
    <source>
        <strain evidence="5">MAFF 305830</strain>
    </source>
</reference>
<evidence type="ECO:0000256" key="2">
    <source>
        <dbReference type="ARBA" id="ARBA00023315"/>
    </source>
</evidence>
<accession>A0A0C3AHC5</accession>
<dbReference type="GO" id="GO:0016747">
    <property type="term" value="F:acyltransferase activity, transferring groups other than amino-acyl groups"/>
    <property type="evidence" value="ECO:0007669"/>
    <property type="project" value="InterPro"/>
</dbReference>
<dbReference type="InterPro" id="IPR000182">
    <property type="entry name" value="GNAT_dom"/>
</dbReference>
<evidence type="ECO:0000313" key="4">
    <source>
        <dbReference type="EMBL" id="KIM24055.1"/>
    </source>
</evidence>
<sequence>MDLISRHYSTRTVNTIVHSTNPMRFTDGEGHAWLFLKLREDELDAKQGPDQVKDTLHIISQHCASPRWSINLDASEAFIQAALAMHAVASLMGEGKAFIERLEMMVREPISTSHQTEGTSVGGWEVVDGKTWFAGRFQNLAELIKHEDIWAVQRDGEVGGYIVALPDPQTGRIYISDLFIFPEYRHQGLGRTLLRHVLAGANNSKWQVWLTVFCSNEGAREMYLAEGFKVERQHVVMGST</sequence>
<name>A0A0C3AHC5_SERVB</name>
<dbReference type="CDD" id="cd04301">
    <property type="entry name" value="NAT_SF"/>
    <property type="match status" value="1"/>
</dbReference>
<keyword evidence="1" id="KW-0808">Transferase</keyword>
<feature type="domain" description="N-acetyltransferase" evidence="3">
    <location>
        <begin position="104"/>
        <end position="240"/>
    </location>
</feature>
<dbReference type="PANTHER" id="PTHR42919:SF8">
    <property type="entry name" value="N-ALPHA-ACETYLTRANSFERASE 50"/>
    <property type="match status" value="1"/>
</dbReference>
<dbReference type="HOGENOM" id="CLU_1190294_0_0_1"/>
<gene>
    <name evidence="4" type="ORF">M408DRAFT_245551</name>
</gene>
<keyword evidence="5" id="KW-1185">Reference proteome</keyword>
<proteinExistence type="predicted"/>
<dbReference type="PANTHER" id="PTHR42919">
    <property type="entry name" value="N-ALPHA-ACETYLTRANSFERASE"/>
    <property type="match status" value="1"/>
</dbReference>
<dbReference type="EMBL" id="KN824328">
    <property type="protein sequence ID" value="KIM24055.1"/>
    <property type="molecule type" value="Genomic_DNA"/>
</dbReference>
<dbReference type="InterPro" id="IPR051556">
    <property type="entry name" value="N-term/lysine_N-AcTrnsfr"/>
</dbReference>